<accession>A0ABD3BR38</accession>
<sequence length="44" mass="4815">MASKSAKLSLGPMITVLALRKGWTPEENEKKVKPRMLPTGDSCN</sequence>
<reference evidence="2" key="1">
    <citation type="journal article" date="2024" name="IScience">
        <title>Strigolactones Initiate the Formation of Haustorium-like Structures in Castilleja.</title>
        <authorList>
            <person name="Buerger M."/>
            <person name="Peterson D."/>
            <person name="Chory J."/>
        </authorList>
    </citation>
    <scope>NUCLEOTIDE SEQUENCE [LARGE SCALE GENOMIC DNA]</scope>
</reference>
<dbReference type="AlphaFoldDB" id="A0ABD3BR38"/>
<dbReference type="EMBL" id="JAVIJP010000066">
    <property type="protein sequence ID" value="KAL3619722.1"/>
    <property type="molecule type" value="Genomic_DNA"/>
</dbReference>
<protein>
    <submittedName>
        <fullName evidence="1">Uncharacterized protein</fullName>
    </submittedName>
</protein>
<name>A0ABD3BR38_9LAMI</name>
<gene>
    <name evidence="1" type="ORF">CASFOL_034634</name>
</gene>
<comment type="caution">
    <text evidence="1">The sequence shown here is derived from an EMBL/GenBank/DDBJ whole genome shotgun (WGS) entry which is preliminary data.</text>
</comment>
<evidence type="ECO:0000313" key="2">
    <source>
        <dbReference type="Proteomes" id="UP001632038"/>
    </source>
</evidence>
<keyword evidence="2" id="KW-1185">Reference proteome</keyword>
<organism evidence="1 2">
    <name type="scientific">Castilleja foliolosa</name>
    <dbReference type="NCBI Taxonomy" id="1961234"/>
    <lineage>
        <taxon>Eukaryota</taxon>
        <taxon>Viridiplantae</taxon>
        <taxon>Streptophyta</taxon>
        <taxon>Embryophyta</taxon>
        <taxon>Tracheophyta</taxon>
        <taxon>Spermatophyta</taxon>
        <taxon>Magnoliopsida</taxon>
        <taxon>eudicotyledons</taxon>
        <taxon>Gunneridae</taxon>
        <taxon>Pentapetalae</taxon>
        <taxon>asterids</taxon>
        <taxon>lamiids</taxon>
        <taxon>Lamiales</taxon>
        <taxon>Orobanchaceae</taxon>
        <taxon>Pedicularideae</taxon>
        <taxon>Castillejinae</taxon>
        <taxon>Castilleja</taxon>
    </lineage>
</organism>
<proteinExistence type="predicted"/>
<evidence type="ECO:0000313" key="1">
    <source>
        <dbReference type="EMBL" id="KAL3619722.1"/>
    </source>
</evidence>
<dbReference type="Proteomes" id="UP001632038">
    <property type="component" value="Unassembled WGS sequence"/>
</dbReference>